<organism evidence="3 4">
    <name type="scientific">Sphingomonas colocasiae</name>
    <dbReference type="NCBI Taxonomy" id="1848973"/>
    <lineage>
        <taxon>Bacteria</taxon>
        <taxon>Pseudomonadati</taxon>
        <taxon>Pseudomonadota</taxon>
        <taxon>Alphaproteobacteria</taxon>
        <taxon>Sphingomonadales</taxon>
        <taxon>Sphingomonadaceae</taxon>
        <taxon>Sphingomonas</taxon>
    </lineage>
</organism>
<name>A0ABS7PQI6_9SPHN</name>
<keyword evidence="4" id="KW-1185">Reference proteome</keyword>
<dbReference type="InterPro" id="IPR007863">
    <property type="entry name" value="Peptidase_M16_C"/>
</dbReference>
<evidence type="ECO:0000256" key="1">
    <source>
        <dbReference type="SAM" id="SignalP"/>
    </source>
</evidence>
<dbReference type="Pfam" id="PF05193">
    <property type="entry name" value="Peptidase_M16_C"/>
    <property type="match status" value="1"/>
</dbReference>
<dbReference type="Gene3D" id="3.30.830.10">
    <property type="entry name" value="Metalloenzyme, LuxS/M16 peptidase-like"/>
    <property type="match status" value="3"/>
</dbReference>
<gene>
    <name evidence="3" type="ORF">K7G82_13090</name>
</gene>
<dbReference type="RefSeq" id="WP_222990351.1">
    <property type="nucleotide sequence ID" value="NZ_JAINVV010000005.1"/>
</dbReference>
<comment type="caution">
    <text evidence="3">The sequence shown here is derived from an EMBL/GenBank/DDBJ whole genome shotgun (WGS) entry which is preliminary data.</text>
</comment>
<feature type="chain" id="PRO_5046072590" evidence="1">
    <location>
        <begin position="25"/>
        <end position="885"/>
    </location>
</feature>
<protein>
    <submittedName>
        <fullName evidence="3">Insulinase family protein</fullName>
    </submittedName>
</protein>
<sequence>MRISFGAPVILAALAAMSASLAGAQTSGGSSGAIVSGKLENGIRFFTHPGYDGSGKVRVQLIVNVGSPDETVETVQFPHLVEHIRVAEFWESPIGAQFKAAGLSPGNDVNASAGWYTKYYMDVPEGRPDLVALAIKGLRLMASASPVTDRTVEIEKKTVIAESDLVDPQTRLNTDQRRVLLSSDSPLPTYVGDYKAATDRSFSVANGASVSAFLTRWYRPSCQAVLVVGRVDLSAVKSQIVQAFSDVPADDGSKCGRDRFEDFMLPLPAKGQVLVQTGASGKYQAELLSFFDGRLRPRPDLASLSLDVRDDVRRILVANRFTDVFVPKKGVVAYVTLMHEELKPSQLGSFGGTVSAPSLDFLNSELRTHFAILRQITRFGFSEAELRIAKADAEYEYRRKGLENSELLTLMGDHFAFGSVLSDPKIVLENRLKALNAVSLKDVNPFFLGLNASVDQPSVILTVPKGLEATISAPELEQQLSSRLQQWRGDDVNPPQLKLNSIGAIVERLEAKSAESPKKAPGKIIWSGSTAQILKPNGLRIISAQEKIEVFGKRNSVRLTVTLPRGTADLEPGAPGVGDAKIAEMGFSHLPFKDLKRIMESRGIYASLAISGAHSSVLTALVPLDELDAGFGMLKFMVTDKPVSYDPKASSAYSQLIGGLNNAVIVATGDLPPAELAGLVARHFDAKPLKAAAVERSPSEQLERGQCEAGPAWYMTPKPALAEMNFFQPITAGKPQSLREGLAIEVLAGVAKTRLHNRLRQRDGLIYNINVSAMVESRGARCALLRANYSVANDKNAAAQKSFIEEFEAFARDGITADEFNDEKNRLAQSNGFVFFAPDLNSYLVQTSMGRTGPIEVPSRASELSKLTIEEVNALVWGMPAKKSQ</sequence>
<accession>A0ABS7PQI6</accession>
<feature type="domain" description="Peptidase M16 C-terminal" evidence="2">
    <location>
        <begin position="661"/>
        <end position="827"/>
    </location>
</feature>
<dbReference type="SUPFAM" id="SSF63411">
    <property type="entry name" value="LuxS/MPP-like metallohydrolase"/>
    <property type="match status" value="2"/>
</dbReference>
<evidence type="ECO:0000259" key="2">
    <source>
        <dbReference type="Pfam" id="PF05193"/>
    </source>
</evidence>
<dbReference type="InterPro" id="IPR011249">
    <property type="entry name" value="Metalloenz_LuxS/M16"/>
</dbReference>
<proteinExistence type="predicted"/>
<keyword evidence="1" id="KW-0732">Signal</keyword>
<evidence type="ECO:0000313" key="3">
    <source>
        <dbReference type="EMBL" id="MBY8823234.1"/>
    </source>
</evidence>
<evidence type="ECO:0000313" key="4">
    <source>
        <dbReference type="Proteomes" id="UP000706039"/>
    </source>
</evidence>
<dbReference type="Proteomes" id="UP000706039">
    <property type="component" value="Unassembled WGS sequence"/>
</dbReference>
<reference evidence="3 4" key="1">
    <citation type="submission" date="2021-08" db="EMBL/GenBank/DDBJ databases">
        <authorList>
            <person name="Tuo L."/>
        </authorList>
    </citation>
    <scope>NUCLEOTIDE SEQUENCE [LARGE SCALE GENOMIC DNA]</scope>
    <source>
        <strain evidence="3 4">JCM 31229</strain>
    </source>
</reference>
<feature type="signal peptide" evidence="1">
    <location>
        <begin position="1"/>
        <end position="24"/>
    </location>
</feature>
<dbReference type="EMBL" id="JAINVV010000005">
    <property type="protein sequence ID" value="MBY8823234.1"/>
    <property type="molecule type" value="Genomic_DNA"/>
</dbReference>